<dbReference type="EMBL" id="LCLV01000007">
    <property type="protein sequence ID" value="KKU24373.1"/>
    <property type="molecule type" value="Genomic_DNA"/>
</dbReference>
<reference evidence="2 3" key="1">
    <citation type="journal article" date="2015" name="Nature">
        <title>rRNA introns, odd ribosomes, and small enigmatic genomes across a large radiation of phyla.</title>
        <authorList>
            <person name="Brown C.T."/>
            <person name="Hug L.A."/>
            <person name="Thomas B.C."/>
            <person name="Sharon I."/>
            <person name="Castelle C.J."/>
            <person name="Singh A."/>
            <person name="Wilkins M.J."/>
            <person name="Williams K.H."/>
            <person name="Banfield J.F."/>
        </authorList>
    </citation>
    <scope>NUCLEOTIDE SEQUENCE [LARGE SCALE GENOMIC DNA]</scope>
</reference>
<feature type="region of interest" description="Disordered" evidence="1">
    <location>
        <begin position="20"/>
        <end position="50"/>
    </location>
</feature>
<evidence type="ECO:0000256" key="1">
    <source>
        <dbReference type="SAM" id="MobiDB-lite"/>
    </source>
</evidence>
<dbReference type="Gene3D" id="6.10.250.370">
    <property type="match status" value="1"/>
</dbReference>
<protein>
    <submittedName>
        <fullName evidence="2">Uncharacterized protein</fullName>
    </submittedName>
</protein>
<accession>A0A0G1R2R4</accession>
<organism evidence="2 3">
    <name type="scientific">Candidatus Woesebacteria bacterium GW2011_GWF1_46_13</name>
    <dbReference type="NCBI Taxonomy" id="1618602"/>
    <lineage>
        <taxon>Bacteria</taxon>
        <taxon>Candidatus Woeseibacteriota</taxon>
    </lineage>
</organism>
<sequence length="99" mass="11196">MLTKTDLTAIDKIVQKRTGPLEKGQASLEKGQASLEKGQASLEKGQASLEKGQASLEKGLRRIEKKLDKTINFFDREHLQLRKRVETIEHKLEIPAPEF</sequence>
<proteinExistence type="predicted"/>
<name>A0A0G1R2R4_9BACT</name>
<comment type="caution">
    <text evidence="2">The sequence shown here is derived from an EMBL/GenBank/DDBJ whole genome shotgun (WGS) entry which is preliminary data.</text>
</comment>
<evidence type="ECO:0000313" key="2">
    <source>
        <dbReference type="EMBL" id="KKU24373.1"/>
    </source>
</evidence>
<gene>
    <name evidence="2" type="ORF">UX34_C0007G0026</name>
</gene>
<dbReference type="Proteomes" id="UP000034643">
    <property type="component" value="Unassembled WGS sequence"/>
</dbReference>
<evidence type="ECO:0000313" key="3">
    <source>
        <dbReference type="Proteomes" id="UP000034643"/>
    </source>
</evidence>
<dbReference type="AlphaFoldDB" id="A0A0G1R2R4"/>